<accession>A0A515EK28</accession>
<dbReference type="Pfam" id="PF00672">
    <property type="entry name" value="HAMP"/>
    <property type="match status" value="1"/>
</dbReference>
<dbReference type="AlphaFoldDB" id="A0A515EK28"/>
<dbReference type="InterPro" id="IPR011495">
    <property type="entry name" value="Sig_transdc_His_kin_sub2_dim/P"/>
</dbReference>
<dbReference type="PANTHER" id="PTHR41523">
    <property type="entry name" value="TWO-COMPONENT SYSTEM SENSOR PROTEIN"/>
    <property type="match status" value="1"/>
</dbReference>
<dbReference type="CDD" id="cd06225">
    <property type="entry name" value="HAMP"/>
    <property type="match status" value="1"/>
</dbReference>
<dbReference type="GO" id="GO:0004673">
    <property type="term" value="F:protein histidine kinase activity"/>
    <property type="evidence" value="ECO:0007669"/>
    <property type="project" value="UniProtKB-EC"/>
</dbReference>
<comment type="subcellular location">
    <subcellularLocation>
        <location evidence="2">Membrane</location>
    </subcellularLocation>
</comment>
<name>A0A515EK28_9BURK</name>
<keyword evidence="8" id="KW-0067">ATP-binding</keyword>
<reference evidence="15" key="1">
    <citation type="submission" date="2019-02" db="EMBL/GenBank/DDBJ databases">
        <title>Complete genome sequence of Rhodoferax sp. Gr-4.</title>
        <authorList>
            <person name="Jin L."/>
        </authorList>
    </citation>
    <scope>NUCLEOTIDE SEQUENCE [LARGE SCALE GENOMIC DNA]</scope>
    <source>
        <strain evidence="15">Gr-4</strain>
    </source>
</reference>
<dbReference type="RefSeq" id="WP_142808492.1">
    <property type="nucleotide sequence ID" value="NZ_CP036282.1"/>
</dbReference>
<gene>
    <name evidence="14" type="ORF">EXZ61_01915</name>
</gene>
<dbReference type="Gene3D" id="6.10.340.10">
    <property type="match status" value="1"/>
</dbReference>
<dbReference type="SUPFAM" id="SSF55785">
    <property type="entry name" value="PYP-like sensor domain (PAS domain)"/>
    <property type="match status" value="2"/>
</dbReference>
<keyword evidence="5" id="KW-0808">Transferase</keyword>
<evidence type="ECO:0000256" key="3">
    <source>
        <dbReference type="ARBA" id="ARBA00012438"/>
    </source>
</evidence>
<feature type="domain" description="PAS" evidence="11">
    <location>
        <begin position="241"/>
        <end position="285"/>
    </location>
</feature>
<dbReference type="InterPro" id="IPR000700">
    <property type="entry name" value="PAS-assoc_C"/>
</dbReference>
<dbReference type="SUPFAM" id="SSF55874">
    <property type="entry name" value="ATPase domain of HSP90 chaperone/DNA topoisomerase II/histidine kinase"/>
    <property type="match status" value="1"/>
</dbReference>
<dbReference type="GO" id="GO:0016020">
    <property type="term" value="C:membrane"/>
    <property type="evidence" value="ECO:0007669"/>
    <property type="project" value="UniProtKB-SubCell"/>
</dbReference>
<keyword evidence="6" id="KW-0547">Nucleotide-binding</keyword>
<evidence type="ECO:0000256" key="1">
    <source>
        <dbReference type="ARBA" id="ARBA00000085"/>
    </source>
</evidence>
<dbReference type="InterPro" id="IPR003594">
    <property type="entry name" value="HATPase_dom"/>
</dbReference>
<dbReference type="Pfam" id="PF08448">
    <property type="entry name" value="PAS_4"/>
    <property type="match status" value="1"/>
</dbReference>
<dbReference type="GO" id="GO:0005524">
    <property type="term" value="F:ATP binding"/>
    <property type="evidence" value="ECO:0007669"/>
    <property type="project" value="UniProtKB-KW"/>
</dbReference>
<evidence type="ECO:0000256" key="4">
    <source>
        <dbReference type="ARBA" id="ARBA00022553"/>
    </source>
</evidence>
<evidence type="ECO:0000256" key="8">
    <source>
        <dbReference type="ARBA" id="ARBA00022840"/>
    </source>
</evidence>
<evidence type="ECO:0000256" key="10">
    <source>
        <dbReference type="SAM" id="Phobius"/>
    </source>
</evidence>
<dbReference type="SMART" id="SM00086">
    <property type="entry name" value="PAC"/>
    <property type="match status" value="2"/>
</dbReference>
<evidence type="ECO:0000259" key="12">
    <source>
        <dbReference type="PROSITE" id="PS50113"/>
    </source>
</evidence>
<protein>
    <recommendedName>
        <fullName evidence="3">histidine kinase</fullName>
        <ecNumber evidence="3">2.7.13.3</ecNumber>
    </recommendedName>
</protein>
<dbReference type="Gene3D" id="3.30.450.20">
    <property type="entry name" value="PAS domain"/>
    <property type="match status" value="2"/>
</dbReference>
<dbReference type="PROSITE" id="PS50885">
    <property type="entry name" value="HAMP"/>
    <property type="match status" value="1"/>
</dbReference>
<keyword evidence="10" id="KW-0812">Transmembrane</keyword>
<feature type="domain" description="PAS" evidence="11">
    <location>
        <begin position="372"/>
        <end position="443"/>
    </location>
</feature>
<dbReference type="Pfam" id="PF07568">
    <property type="entry name" value="HisKA_2"/>
    <property type="match status" value="1"/>
</dbReference>
<dbReference type="KEGG" id="rhg:EXZ61_01915"/>
<organism evidence="14 15">
    <name type="scientific">Rhodoferax aquaticus</name>
    <dbReference type="NCBI Taxonomy" id="2527691"/>
    <lineage>
        <taxon>Bacteria</taxon>
        <taxon>Pseudomonadati</taxon>
        <taxon>Pseudomonadota</taxon>
        <taxon>Betaproteobacteria</taxon>
        <taxon>Burkholderiales</taxon>
        <taxon>Comamonadaceae</taxon>
        <taxon>Rhodoferax</taxon>
    </lineage>
</organism>
<dbReference type="Pfam" id="PF08447">
    <property type="entry name" value="PAS_3"/>
    <property type="match status" value="1"/>
</dbReference>
<dbReference type="SMART" id="SM00091">
    <property type="entry name" value="PAS"/>
    <property type="match status" value="2"/>
</dbReference>
<feature type="domain" description="HAMP" evidence="13">
    <location>
        <begin position="177"/>
        <end position="229"/>
    </location>
</feature>
<reference evidence="15" key="2">
    <citation type="journal article" date="2020" name="Int. J. Syst. Evol. Microbiol.">
        <title>Genomic insights into a novel species Rhodoferax aquaticus sp. nov., isolated from freshwater.</title>
        <authorList>
            <person name="Li T."/>
            <person name="Zhuo Y."/>
            <person name="Jin C.Z."/>
            <person name="Wu X."/>
            <person name="Ko S.R."/>
            <person name="Jin F.J."/>
            <person name="Ahn C.Y."/>
            <person name="Oh H.M."/>
            <person name="Lee H.G."/>
            <person name="Jin L."/>
        </authorList>
    </citation>
    <scope>NUCLEOTIDE SEQUENCE [LARGE SCALE GENOMIC DNA]</scope>
    <source>
        <strain evidence="15">Gr-4</strain>
    </source>
</reference>
<dbReference type="SUPFAM" id="SSF158472">
    <property type="entry name" value="HAMP domain-like"/>
    <property type="match status" value="1"/>
</dbReference>
<evidence type="ECO:0000259" key="13">
    <source>
        <dbReference type="PROSITE" id="PS50885"/>
    </source>
</evidence>
<dbReference type="PROSITE" id="PS50112">
    <property type="entry name" value="PAS"/>
    <property type="match status" value="2"/>
</dbReference>
<evidence type="ECO:0000256" key="6">
    <source>
        <dbReference type="ARBA" id="ARBA00022741"/>
    </source>
</evidence>
<keyword evidence="10" id="KW-1133">Transmembrane helix</keyword>
<dbReference type="Pfam" id="PF02518">
    <property type="entry name" value="HATPase_c"/>
    <property type="match status" value="1"/>
</dbReference>
<dbReference type="SMART" id="SM00304">
    <property type="entry name" value="HAMP"/>
    <property type="match status" value="1"/>
</dbReference>
<evidence type="ECO:0000256" key="5">
    <source>
        <dbReference type="ARBA" id="ARBA00022679"/>
    </source>
</evidence>
<dbReference type="EMBL" id="CP036282">
    <property type="protein sequence ID" value="QDL53021.1"/>
    <property type="molecule type" value="Genomic_DNA"/>
</dbReference>
<feature type="transmembrane region" description="Helical" evidence="10">
    <location>
        <begin position="157"/>
        <end position="175"/>
    </location>
</feature>
<evidence type="ECO:0000256" key="9">
    <source>
        <dbReference type="ARBA" id="ARBA00023026"/>
    </source>
</evidence>
<evidence type="ECO:0000313" key="14">
    <source>
        <dbReference type="EMBL" id="QDL53021.1"/>
    </source>
</evidence>
<dbReference type="InterPro" id="IPR036890">
    <property type="entry name" value="HATPase_C_sf"/>
</dbReference>
<dbReference type="SMART" id="SM00387">
    <property type="entry name" value="HATPase_c"/>
    <property type="match status" value="1"/>
</dbReference>
<evidence type="ECO:0000313" key="15">
    <source>
        <dbReference type="Proteomes" id="UP000317365"/>
    </source>
</evidence>
<dbReference type="EC" id="2.7.13.3" evidence="3"/>
<dbReference type="InterPro" id="IPR000014">
    <property type="entry name" value="PAS"/>
</dbReference>
<dbReference type="GO" id="GO:0007165">
    <property type="term" value="P:signal transduction"/>
    <property type="evidence" value="ECO:0007669"/>
    <property type="project" value="InterPro"/>
</dbReference>
<evidence type="ECO:0000259" key="11">
    <source>
        <dbReference type="PROSITE" id="PS50112"/>
    </source>
</evidence>
<dbReference type="InterPro" id="IPR013656">
    <property type="entry name" value="PAS_4"/>
</dbReference>
<keyword evidence="15" id="KW-1185">Reference proteome</keyword>
<keyword evidence="7" id="KW-0418">Kinase</keyword>
<dbReference type="Gene3D" id="3.30.565.10">
    <property type="entry name" value="Histidine kinase-like ATPase, C-terminal domain"/>
    <property type="match status" value="1"/>
</dbReference>
<sequence length="724" mass="80019">MRLKLRLTQGWWLPRSLLRTLLVGVGVAMAIPALLLAYVQFTRHLETEITQRVREPAQQYADVLSQGLSLALWNVDVEMGEKLVTSALGNPDVVNISVTNQFGSLFAYKEGPAQANGRLFREARELHFNGRMVGHLVLQMSEERVYQHLLQDLRQKLLGLLAQIAVSFAFMWLLLDRRFVRPLRALQEVAGRFARGELEQPLALVRQDELGRLAAALEAMRLDIATSIKLRTMAEEQLRLSEENLAITLHSIGDAVIATDPQGRITRMNATAQRLTAWPLSEALGLPLQQVFKIVNAQTRLPAVNPAHLVMQFGQVVGLANHTALLARDGQEYQIFDSAAPIRDAQQRIVGVVLVFSDVTERYRAEAALQQREQEFRAFFEVALVGLMQFSIEDGALIHYNQKFQLITGYSDEELAHHTFASLTCAEEREADWDMFNQALRGEIAEYHSEKRLLRKDGAMIWVNMNAAFVRDASGAAVRAVVVCMDITARRAAQEAVKDSLREKVSLLNEVHHRVKNNLQVIASLLRLEAGRTVHTDTKVVLKDMQGRIRAMSLLHESLYRSGVFADVDLAVYLRQLATQSYRSMVLGEQAVELVLEMDSVRVDMDVAAPCGLLVNELISNALKHGFSVAHGGVVRVFLQNQGADGNGTLALRLGVSDSGQGLAPDFEVANASSLGLQLVSDLARQLKGRLHTGAGPAGGAEFVVEFLVPMPMPMAIAATSVGA</sequence>
<dbReference type="InterPro" id="IPR013655">
    <property type="entry name" value="PAS_fold_3"/>
</dbReference>
<keyword evidence="10" id="KW-0472">Membrane</keyword>
<dbReference type="CDD" id="cd00130">
    <property type="entry name" value="PAS"/>
    <property type="match status" value="2"/>
</dbReference>
<feature type="domain" description="PAC" evidence="12">
    <location>
        <begin position="319"/>
        <end position="371"/>
    </location>
</feature>
<proteinExistence type="predicted"/>
<keyword evidence="4" id="KW-0597">Phosphoprotein</keyword>
<evidence type="ECO:0000256" key="7">
    <source>
        <dbReference type="ARBA" id="ARBA00022777"/>
    </source>
</evidence>
<evidence type="ECO:0000256" key="2">
    <source>
        <dbReference type="ARBA" id="ARBA00004370"/>
    </source>
</evidence>
<dbReference type="InterPro" id="IPR035965">
    <property type="entry name" value="PAS-like_dom_sf"/>
</dbReference>
<dbReference type="InterPro" id="IPR001610">
    <property type="entry name" value="PAC"/>
</dbReference>
<comment type="catalytic activity">
    <reaction evidence="1">
        <text>ATP + protein L-histidine = ADP + protein N-phospho-L-histidine.</text>
        <dbReference type="EC" id="2.7.13.3"/>
    </reaction>
</comment>
<keyword evidence="9" id="KW-0843">Virulence</keyword>
<dbReference type="PROSITE" id="PS50113">
    <property type="entry name" value="PAC"/>
    <property type="match status" value="2"/>
</dbReference>
<dbReference type="InterPro" id="IPR003660">
    <property type="entry name" value="HAMP_dom"/>
</dbReference>
<dbReference type="NCBIfam" id="TIGR00229">
    <property type="entry name" value="sensory_box"/>
    <property type="match status" value="2"/>
</dbReference>
<dbReference type="PANTHER" id="PTHR41523:SF8">
    <property type="entry name" value="ETHYLENE RESPONSE SENSOR PROTEIN"/>
    <property type="match status" value="1"/>
</dbReference>
<dbReference type="Proteomes" id="UP000317365">
    <property type="component" value="Chromosome"/>
</dbReference>
<feature type="domain" description="PAC" evidence="12">
    <location>
        <begin position="447"/>
        <end position="499"/>
    </location>
</feature>
<feature type="transmembrane region" description="Helical" evidence="10">
    <location>
        <begin position="20"/>
        <end position="39"/>
    </location>
</feature>